<dbReference type="InterPro" id="IPR006059">
    <property type="entry name" value="SBP"/>
</dbReference>
<dbReference type="PANTHER" id="PTHR43649:SF12">
    <property type="entry name" value="DIACETYLCHITOBIOSE BINDING PROTEIN DASA"/>
    <property type="match status" value="1"/>
</dbReference>
<evidence type="ECO:0000313" key="4">
    <source>
        <dbReference type="Proteomes" id="UP000284547"/>
    </source>
</evidence>
<evidence type="ECO:0000256" key="1">
    <source>
        <dbReference type="ARBA" id="ARBA00004418"/>
    </source>
</evidence>
<dbReference type="Proteomes" id="UP000284547">
    <property type="component" value="Unassembled WGS sequence"/>
</dbReference>
<comment type="similarity">
    <text evidence="2">Belongs to the bacterial solute-binding protein 1 family.</text>
</comment>
<comment type="caution">
    <text evidence="3">The sequence shown here is derived from an EMBL/GenBank/DDBJ whole genome shotgun (WGS) entry which is preliminary data.</text>
</comment>
<dbReference type="AlphaFoldDB" id="A0A411Z1Z8"/>
<dbReference type="GO" id="GO:0042597">
    <property type="term" value="C:periplasmic space"/>
    <property type="evidence" value="ECO:0007669"/>
    <property type="project" value="UniProtKB-SubCell"/>
</dbReference>
<organism evidence="3 4">
    <name type="scientific">Pseudotabrizicola alkalilacus</name>
    <dbReference type="NCBI Taxonomy" id="2305252"/>
    <lineage>
        <taxon>Bacteria</taxon>
        <taxon>Pseudomonadati</taxon>
        <taxon>Pseudomonadota</taxon>
        <taxon>Alphaproteobacteria</taxon>
        <taxon>Rhodobacterales</taxon>
        <taxon>Paracoccaceae</taxon>
        <taxon>Pseudotabrizicola</taxon>
    </lineage>
</organism>
<keyword evidence="4" id="KW-1185">Reference proteome</keyword>
<protein>
    <submittedName>
        <fullName evidence="3">Extracellular solute-binding protein</fullName>
    </submittedName>
</protein>
<gene>
    <name evidence="3" type="ORF">D1012_10475</name>
</gene>
<evidence type="ECO:0000256" key="2">
    <source>
        <dbReference type="ARBA" id="ARBA00008520"/>
    </source>
</evidence>
<evidence type="ECO:0000313" key="3">
    <source>
        <dbReference type="EMBL" id="RGP37088.1"/>
    </source>
</evidence>
<reference evidence="3 4" key="1">
    <citation type="submission" date="2018-08" db="EMBL/GenBank/DDBJ databases">
        <title>Flavobacterium tibetense sp. nov., isolated from a wetland YonghuCo on Tibetan Plateau.</title>
        <authorList>
            <person name="Phurbu D."/>
            <person name="Lu H."/>
            <person name="Xing P."/>
        </authorList>
    </citation>
    <scope>NUCLEOTIDE SEQUENCE [LARGE SCALE GENOMIC DNA]</scope>
    <source>
        <strain evidence="3 4">DJC</strain>
    </source>
</reference>
<name>A0A411Z1Z8_9RHOB</name>
<dbReference type="Gene3D" id="3.40.190.10">
    <property type="entry name" value="Periplasmic binding protein-like II"/>
    <property type="match status" value="1"/>
</dbReference>
<dbReference type="PANTHER" id="PTHR43649">
    <property type="entry name" value="ARABINOSE-BINDING PROTEIN-RELATED"/>
    <property type="match status" value="1"/>
</dbReference>
<accession>A0A411Z1Z8</accession>
<dbReference type="SUPFAM" id="SSF53850">
    <property type="entry name" value="Periplasmic binding protein-like II"/>
    <property type="match status" value="1"/>
</dbReference>
<sequence length="443" mass="48431">MVRENAGKKQPGRNTMKFGRRTTTFMLTAALALGTTALSGLSSQLAAQERTLKVWFGRDQFIPEDQFAQFKAENPDIAVEFEVIRLEDVSAQLVLATRSGNAPDIVQIQARDITQLAQGGMLKEFDAQIETFKEQFPDTYNQLSPIAWEGASSADGKLYGVALFVQSIYLTYRKDLLEAAGIAMPLETTDNVLAAAKAVSTIPGGGDMLGFSLIGCCVAPTWELPLFLAMGGQFIDGVPQIDTEVGIEWIEFYQTLMRDKSASPDSASWDSGQMRAAFVGGRAGVMHEGEHIYVEIEKTMPYAEGKWTFERLPTRPGQTEPHVQSGFAFPFVVTTAADDDDAVVRALEYLARPDFAKQVAIRYQPTTNSAVSNDPEYLAAKPWAQDIAPLAASLVSLPTHPTRVIQIYDVLTQLRDRSVADTTTPAADLAKEYQDLVNKAAGL</sequence>
<dbReference type="EMBL" id="QWEY01000005">
    <property type="protein sequence ID" value="RGP37088.1"/>
    <property type="molecule type" value="Genomic_DNA"/>
</dbReference>
<dbReference type="Pfam" id="PF01547">
    <property type="entry name" value="SBP_bac_1"/>
    <property type="match status" value="1"/>
</dbReference>
<comment type="subcellular location">
    <subcellularLocation>
        <location evidence="1">Periplasm</location>
    </subcellularLocation>
</comment>
<proteinExistence type="inferred from homology"/>
<dbReference type="InterPro" id="IPR050490">
    <property type="entry name" value="Bact_solute-bd_prot1"/>
</dbReference>